<dbReference type="PANTHER" id="PTHR23112:SF0">
    <property type="entry name" value="TRANSMEMBRANE PROTEIN 116"/>
    <property type="match status" value="1"/>
</dbReference>
<sequence length="454" mass="49821">MSNETTSTGSAADDQFVYLSLSRSQYTASVIVAETSCALSILGSLSIIYIVIVNRKLDQIYHRIVMGLSIMDLIMTTATASMPFANRSDIGLFFAVGNAQSCTAAGFFYQAWVGSAIYNATLSIYFLLTVKHGLQEQRISKTMEPYCHVLAISATLLFGITGLAIQGFNPLPYIGTCDIGSPFPGNCLDDENVECERGGISSFILGLLQITVLVIAALSGIWATIRVYLTVRQQLLRNSSAHNPISETQLKRIQAVRNQAICYTSAFAVSFFSAFFGLYEDPTIVWPLILLYIFFPIQGFWNAMIYTRPRLLRWKDANPDRSWFWAYRQVLSGKPAPTTRRTAHLQNTVQPTSSTNQKSTRVLNSSLQPNDESTGTNPGPQGTNLSGCEPPEDGDENEISRAQRTSGAPSFYDEEASSSSSNDNDAMALSGSSNNHEERKSSYPLVNSVGEQVD</sequence>
<evidence type="ECO:0000256" key="1">
    <source>
        <dbReference type="ARBA" id="ARBA00004141"/>
    </source>
</evidence>
<feature type="compositionally biased region" description="Polar residues" evidence="5">
    <location>
        <begin position="344"/>
        <end position="386"/>
    </location>
</feature>
<protein>
    <submittedName>
        <fullName evidence="7">Uncharacterized protein</fullName>
    </submittedName>
</protein>
<feature type="transmembrane region" description="Helical" evidence="6">
    <location>
        <begin position="64"/>
        <end position="85"/>
    </location>
</feature>
<evidence type="ECO:0000256" key="5">
    <source>
        <dbReference type="SAM" id="MobiDB-lite"/>
    </source>
</evidence>
<evidence type="ECO:0000313" key="8">
    <source>
        <dbReference type="Proteomes" id="UP001153069"/>
    </source>
</evidence>
<evidence type="ECO:0000256" key="2">
    <source>
        <dbReference type="ARBA" id="ARBA00022692"/>
    </source>
</evidence>
<feature type="region of interest" description="Disordered" evidence="5">
    <location>
        <begin position="336"/>
        <end position="454"/>
    </location>
</feature>
<dbReference type="GO" id="GO:0007189">
    <property type="term" value="P:adenylate cyclase-activating G protein-coupled receptor signaling pathway"/>
    <property type="evidence" value="ECO:0007669"/>
    <property type="project" value="TreeGrafter"/>
</dbReference>
<dbReference type="AlphaFoldDB" id="A0A9N8EAP4"/>
<dbReference type="EMBL" id="CAICTM010000735">
    <property type="protein sequence ID" value="CAB9515761.1"/>
    <property type="molecule type" value="Genomic_DNA"/>
</dbReference>
<evidence type="ECO:0000313" key="7">
    <source>
        <dbReference type="EMBL" id="CAB9515761.1"/>
    </source>
</evidence>
<keyword evidence="8" id="KW-1185">Reference proteome</keyword>
<accession>A0A9N8EAP4</accession>
<dbReference type="GO" id="GO:0004930">
    <property type="term" value="F:G protein-coupled receptor activity"/>
    <property type="evidence" value="ECO:0007669"/>
    <property type="project" value="TreeGrafter"/>
</dbReference>
<dbReference type="Proteomes" id="UP001153069">
    <property type="component" value="Unassembled WGS sequence"/>
</dbReference>
<comment type="caution">
    <text evidence="7">The sequence shown here is derived from an EMBL/GenBank/DDBJ whole genome shotgun (WGS) entry which is preliminary data.</text>
</comment>
<comment type="subcellular location">
    <subcellularLocation>
        <location evidence="1">Membrane</location>
        <topology evidence="1">Multi-pass membrane protein</topology>
    </subcellularLocation>
</comment>
<keyword evidence="3 6" id="KW-1133">Transmembrane helix</keyword>
<feature type="transmembrane region" description="Helical" evidence="6">
    <location>
        <begin position="284"/>
        <end position="305"/>
    </location>
</feature>
<dbReference type="GO" id="GO:0005886">
    <property type="term" value="C:plasma membrane"/>
    <property type="evidence" value="ECO:0007669"/>
    <property type="project" value="TreeGrafter"/>
</dbReference>
<feature type="compositionally biased region" description="Low complexity" evidence="5">
    <location>
        <begin position="417"/>
        <end position="426"/>
    </location>
</feature>
<keyword evidence="2 6" id="KW-0812">Transmembrane</keyword>
<organism evidence="7 8">
    <name type="scientific">Seminavis robusta</name>
    <dbReference type="NCBI Taxonomy" id="568900"/>
    <lineage>
        <taxon>Eukaryota</taxon>
        <taxon>Sar</taxon>
        <taxon>Stramenopiles</taxon>
        <taxon>Ochrophyta</taxon>
        <taxon>Bacillariophyta</taxon>
        <taxon>Bacillariophyceae</taxon>
        <taxon>Bacillariophycidae</taxon>
        <taxon>Naviculales</taxon>
        <taxon>Naviculaceae</taxon>
        <taxon>Seminavis</taxon>
    </lineage>
</organism>
<dbReference type="Gene3D" id="1.20.1070.10">
    <property type="entry name" value="Rhodopsin 7-helix transmembrane proteins"/>
    <property type="match status" value="1"/>
</dbReference>
<dbReference type="CDD" id="cd00637">
    <property type="entry name" value="7tm_classA_rhodopsin-like"/>
    <property type="match status" value="1"/>
</dbReference>
<feature type="transmembrane region" description="Helical" evidence="6">
    <location>
        <begin position="26"/>
        <end position="52"/>
    </location>
</feature>
<gene>
    <name evidence="7" type="ORF">SEMRO_736_G195040.1</name>
</gene>
<feature type="transmembrane region" description="Helical" evidence="6">
    <location>
        <begin position="260"/>
        <end position="278"/>
    </location>
</feature>
<feature type="transmembrane region" description="Helical" evidence="6">
    <location>
        <begin position="105"/>
        <end position="128"/>
    </location>
</feature>
<evidence type="ECO:0000256" key="4">
    <source>
        <dbReference type="ARBA" id="ARBA00023136"/>
    </source>
</evidence>
<reference evidence="7" key="1">
    <citation type="submission" date="2020-06" db="EMBL/GenBank/DDBJ databases">
        <authorList>
            <consortium name="Plant Systems Biology data submission"/>
        </authorList>
    </citation>
    <scope>NUCLEOTIDE SEQUENCE</scope>
    <source>
        <strain evidence="7">D6</strain>
    </source>
</reference>
<name>A0A9N8EAP4_9STRA</name>
<feature type="transmembrane region" description="Helical" evidence="6">
    <location>
        <begin position="149"/>
        <end position="168"/>
    </location>
</feature>
<dbReference type="PANTHER" id="PTHR23112">
    <property type="entry name" value="G PROTEIN-COUPLED RECEPTOR 157-RELATED"/>
    <property type="match status" value="1"/>
</dbReference>
<keyword evidence="4 6" id="KW-0472">Membrane</keyword>
<evidence type="ECO:0000256" key="6">
    <source>
        <dbReference type="SAM" id="Phobius"/>
    </source>
</evidence>
<feature type="transmembrane region" description="Helical" evidence="6">
    <location>
        <begin position="203"/>
        <end position="229"/>
    </location>
</feature>
<dbReference type="SUPFAM" id="SSF81321">
    <property type="entry name" value="Family A G protein-coupled receptor-like"/>
    <property type="match status" value="1"/>
</dbReference>
<proteinExistence type="predicted"/>
<evidence type="ECO:0000256" key="3">
    <source>
        <dbReference type="ARBA" id="ARBA00022989"/>
    </source>
</evidence>